<dbReference type="GO" id="GO:0005634">
    <property type="term" value="C:nucleus"/>
    <property type="evidence" value="ECO:0007669"/>
    <property type="project" value="UniProtKB-SubCell"/>
</dbReference>
<evidence type="ECO:0000256" key="3">
    <source>
        <dbReference type="ARBA" id="ARBA00023054"/>
    </source>
</evidence>
<evidence type="ECO:0000256" key="1">
    <source>
        <dbReference type="ARBA" id="ARBA00004123"/>
    </source>
</evidence>
<dbReference type="GO" id="GO:0005737">
    <property type="term" value="C:cytoplasm"/>
    <property type="evidence" value="ECO:0007669"/>
    <property type="project" value="TreeGrafter"/>
</dbReference>
<keyword evidence="4" id="KW-0539">Nucleus</keyword>
<dbReference type="InterPro" id="IPR051293">
    <property type="entry name" value="MTUS1/CCDC69"/>
</dbReference>
<evidence type="ECO:0000313" key="7">
    <source>
        <dbReference type="Proteomes" id="UP001219934"/>
    </source>
</evidence>
<evidence type="ECO:0008006" key="8">
    <source>
        <dbReference type="Google" id="ProtNLM"/>
    </source>
</evidence>
<feature type="compositionally biased region" description="Polar residues" evidence="5">
    <location>
        <begin position="515"/>
        <end position="529"/>
    </location>
</feature>
<evidence type="ECO:0000256" key="4">
    <source>
        <dbReference type="ARBA" id="ARBA00023242"/>
    </source>
</evidence>
<feature type="region of interest" description="Disordered" evidence="5">
    <location>
        <begin position="42"/>
        <end position="160"/>
    </location>
</feature>
<organism evidence="6 7">
    <name type="scientific">Pogonophryne albipinna</name>
    <dbReference type="NCBI Taxonomy" id="1090488"/>
    <lineage>
        <taxon>Eukaryota</taxon>
        <taxon>Metazoa</taxon>
        <taxon>Chordata</taxon>
        <taxon>Craniata</taxon>
        <taxon>Vertebrata</taxon>
        <taxon>Euteleostomi</taxon>
        <taxon>Actinopterygii</taxon>
        <taxon>Neopterygii</taxon>
        <taxon>Teleostei</taxon>
        <taxon>Neoteleostei</taxon>
        <taxon>Acanthomorphata</taxon>
        <taxon>Eupercaria</taxon>
        <taxon>Perciformes</taxon>
        <taxon>Notothenioidei</taxon>
        <taxon>Pogonophryne</taxon>
    </lineage>
</organism>
<dbReference type="PANTHER" id="PTHR24200:SF7">
    <property type="entry name" value="MICROTUBULE-ASSOCIATED TUMOR SUPPRESSOR 1"/>
    <property type="match status" value="1"/>
</dbReference>
<protein>
    <recommendedName>
        <fullName evidence="8">Microtubule associated tumor suppressor 1b</fullName>
    </recommendedName>
</protein>
<proteinExistence type="inferred from homology"/>
<evidence type="ECO:0000256" key="2">
    <source>
        <dbReference type="ARBA" id="ARBA00007585"/>
    </source>
</evidence>
<keyword evidence="3" id="KW-0175">Coiled coil</keyword>
<comment type="similarity">
    <text evidence="2">Belongs to the MTUS1 family.</text>
</comment>
<reference evidence="6" key="1">
    <citation type="submission" date="2022-11" db="EMBL/GenBank/DDBJ databases">
        <title>Chromosome-level genome of Pogonophryne albipinna.</title>
        <authorList>
            <person name="Jo E."/>
        </authorList>
    </citation>
    <scope>NUCLEOTIDE SEQUENCE</scope>
    <source>
        <strain evidence="6">SGF0006</strain>
        <tissue evidence="6">Muscle</tissue>
    </source>
</reference>
<sequence length="538" mass="60579">MLWSPRLSLSNFHVKLTAKGLFRNLQLLSGCRKNTVVFHAVDKNKPREASSRPTNSTSSSPSAAPSAPSAAPSAAPAAPSAAPSVPSAAGNSQREQLPPPDPVPEVVHAPGTAVLPGPAPESHCNGASGLGLKPKTALRSRAGSRLQNAPRPGAGGGWGAERTLAAKQNQSKEQAEKKNQALSQLRRLLLQGNRRVEALATVIQHLFTEREEALKQKKSLSLELATLRDELVASAQCCERLQQGREELRLRLEEALQRLQKQHQDELVQLEDRLRSFYQTEWDKVHQTYQEEADRCRTLMEQQVEELRRRHEAERKDKAESHSQKMESLRRQHETSTQELKRIQHTELENLNKSLKDTETSLSEKISELCAEKEALSEKLRAEEERRKQTLTDKNLKNSHTVYLEQELDSLKVVLELKNNQLHQKEKKLMDMDKLLETNVKLQECLNKVQQENEDYRARMDKHAALSKQLSSEQAKLQQTLQKESKVNKRLSMENEELLWKLHNGDLLASPRRLSPTSPFGSPRNSASFPTAAPLSPR</sequence>
<comment type="subcellular location">
    <subcellularLocation>
        <location evidence="1">Nucleus</location>
    </subcellularLocation>
</comment>
<evidence type="ECO:0000313" key="6">
    <source>
        <dbReference type="EMBL" id="KAJ4944728.1"/>
    </source>
</evidence>
<dbReference type="AlphaFoldDB" id="A0AAD6BHC0"/>
<name>A0AAD6BHC0_9TELE</name>
<accession>A0AAD6BHC0</accession>
<gene>
    <name evidence="6" type="ORF">JOQ06_013268</name>
</gene>
<feature type="region of interest" description="Disordered" evidence="5">
    <location>
        <begin position="510"/>
        <end position="538"/>
    </location>
</feature>
<dbReference type="EMBL" id="JAPTMU010000004">
    <property type="protein sequence ID" value="KAJ4944728.1"/>
    <property type="molecule type" value="Genomic_DNA"/>
</dbReference>
<dbReference type="SUPFAM" id="SSF58113">
    <property type="entry name" value="Apolipoprotein A-I"/>
    <property type="match status" value="1"/>
</dbReference>
<dbReference type="GO" id="GO:0008017">
    <property type="term" value="F:microtubule binding"/>
    <property type="evidence" value="ECO:0007669"/>
    <property type="project" value="TreeGrafter"/>
</dbReference>
<evidence type="ECO:0000256" key="5">
    <source>
        <dbReference type="SAM" id="MobiDB-lite"/>
    </source>
</evidence>
<dbReference type="PANTHER" id="PTHR24200">
    <property type="entry name" value="TOUCAN, ISOFORM A"/>
    <property type="match status" value="1"/>
</dbReference>
<keyword evidence="7" id="KW-1185">Reference proteome</keyword>
<feature type="compositionally biased region" description="Low complexity" evidence="5">
    <location>
        <begin position="51"/>
        <end position="89"/>
    </location>
</feature>
<comment type="caution">
    <text evidence="6">The sequence shown here is derived from an EMBL/GenBank/DDBJ whole genome shotgun (WGS) entry which is preliminary data.</text>
</comment>
<feature type="region of interest" description="Disordered" evidence="5">
    <location>
        <begin position="307"/>
        <end position="346"/>
    </location>
</feature>
<dbReference type="Proteomes" id="UP001219934">
    <property type="component" value="Unassembled WGS sequence"/>
</dbReference>